<dbReference type="EMBL" id="NBSK02000002">
    <property type="protein sequence ID" value="KAJ0223937.1"/>
    <property type="molecule type" value="Genomic_DNA"/>
</dbReference>
<dbReference type="Proteomes" id="UP000235145">
    <property type="component" value="Unassembled WGS sequence"/>
</dbReference>
<protein>
    <recommendedName>
        <fullName evidence="3">Protein FAR1-RELATED SEQUENCE</fullName>
    </recommendedName>
</protein>
<keyword evidence="2" id="KW-1185">Reference proteome</keyword>
<accession>A0A9R1XX79</accession>
<sequence>MSHLKEIDKSIATDTIIAEINSSPNDEQIDSISFTSEELQTTIRESSNSTNESYCSNIIEESKYKVDVPTKFVPVVNSVFKSLNLVVKMGGKDKPKPCDTLATSSVKRKPNLNKIITRCTANIIFENVYGTTDYKVKKFFEMHNHPLESIEERPYMKKARKMSYSEKVFVVRFLKAKIGPTMAHKI</sequence>
<evidence type="ECO:0000313" key="2">
    <source>
        <dbReference type="Proteomes" id="UP000235145"/>
    </source>
</evidence>
<gene>
    <name evidence="1" type="ORF">LSAT_V11C200065620</name>
</gene>
<dbReference type="AlphaFoldDB" id="A0A9R1XX79"/>
<reference evidence="1 2" key="1">
    <citation type="journal article" date="2017" name="Nat. Commun.">
        <title>Genome assembly with in vitro proximity ligation data and whole-genome triplication in lettuce.</title>
        <authorList>
            <person name="Reyes-Chin-Wo S."/>
            <person name="Wang Z."/>
            <person name="Yang X."/>
            <person name="Kozik A."/>
            <person name="Arikit S."/>
            <person name="Song C."/>
            <person name="Xia L."/>
            <person name="Froenicke L."/>
            <person name="Lavelle D.O."/>
            <person name="Truco M.J."/>
            <person name="Xia R."/>
            <person name="Zhu S."/>
            <person name="Xu C."/>
            <person name="Xu H."/>
            <person name="Xu X."/>
            <person name="Cox K."/>
            <person name="Korf I."/>
            <person name="Meyers B.C."/>
            <person name="Michelmore R.W."/>
        </authorList>
    </citation>
    <scope>NUCLEOTIDE SEQUENCE [LARGE SCALE GENOMIC DNA]</scope>
    <source>
        <strain evidence="2">cv. Salinas</strain>
        <tissue evidence="1">Seedlings</tissue>
    </source>
</reference>
<proteinExistence type="predicted"/>
<evidence type="ECO:0000313" key="1">
    <source>
        <dbReference type="EMBL" id="KAJ0223937.1"/>
    </source>
</evidence>
<name>A0A9R1XX79_LACSA</name>
<dbReference type="PANTHER" id="PTHR47718">
    <property type="entry name" value="OS01G0519700 PROTEIN"/>
    <property type="match status" value="1"/>
</dbReference>
<comment type="caution">
    <text evidence="1">The sequence shown here is derived from an EMBL/GenBank/DDBJ whole genome shotgun (WGS) entry which is preliminary data.</text>
</comment>
<dbReference type="PANTHER" id="PTHR47718:SF12">
    <property type="entry name" value="PROTEIN FAR1-RELATED SEQUENCE"/>
    <property type="match status" value="1"/>
</dbReference>
<organism evidence="1 2">
    <name type="scientific">Lactuca sativa</name>
    <name type="common">Garden lettuce</name>
    <dbReference type="NCBI Taxonomy" id="4236"/>
    <lineage>
        <taxon>Eukaryota</taxon>
        <taxon>Viridiplantae</taxon>
        <taxon>Streptophyta</taxon>
        <taxon>Embryophyta</taxon>
        <taxon>Tracheophyta</taxon>
        <taxon>Spermatophyta</taxon>
        <taxon>Magnoliopsida</taxon>
        <taxon>eudicotyledons</taxon>
        <taxon>Gunneridae</taxon>
        <taxon>Pentapetalae</taxon>
        <taxon>asterids</taxon>
        <taxon>campanulids</taxon>
        <taxon>Asterales</taxon>
        <taxon>Asteraceae</taxon>
        <taxon>Cichorioideae</taxon>
        <taxon>Cichorieae</taxon>
        <taxon>Lactucinae</taxon>
        <taxon>Lactuca</taxon>
    </lineage>
</organism>
<evidence type="ECO:0008006" key="3">
    <source>
        <dbReference type="Google" id="ProtNLM"/>
    </source>
</evidence>